<evidence type="ECO:0000313" key="2">
    <source>
        <dbReference type="Proteomes" id="UP001574169"/>
    </source>
</evidence>
<keyword evidence="2" id="KW-1185">Reference proteome</keyword>
<sequence>MSIVPIQIRPHLVSYFFKESDGKEHAYANKRVKTVIYTSDISGIGRIIRRLMEKADRHLNVDHFNLCLTISDLNNKKSYKGEIYKFANGANSYLRLPQEANDDINDLLEDLFRMSFISYMNGCIENNSQAVVLKAIDKFIAKYDLEEFGFCNDSLRQLYYREKKNAKILARFQSKSSNNILKFNQ</sequence>
<dbReference type="Proteomes" id="UP001574169">
    <property type="component" value="Unassembled WGS sequence"/>
</dbReference>
<reference evidence="1 2" key="1">
    <citation type="submission" date="2024-04" db="EMBL/GenBank/DDBJ databases">
        <title>New Clade of Flavobacterium.</title>
        <authorList>
            <person name="Matos L."/>
            <person name="Proenca D.N."/>
            <person name="Fransisco R.M."/>
            <person name="Chung A.P."/>
            <person name="Maccario L."/>
            <person name="Sorensen S.J."/>
            <person name="Morais P.V."/>
        </authorList>
    </citation>
    <scope>NUCLEOTIDE SEQUENCE [LARGE SCALE GENOMIC DNA]</scope>
    <source>
        <strain evidence="1 2">FZUC8N2.13</strain>
    </source>
</reference>
<accession>A0ABV4TDI8</accession>
<evidence type="ECO:0000313" key="1">
    <source>
        <dbReference type="EMBL" id="MFA9191119.1"/>
    </source>
</evidence>
<gene>
    <name evidence="1" type="ORF">AAGV28_07020</name>
</gene>
<name>A0ABV4TDI8_9FLAO</name>
<organism evidence="1 2">
    <name type="scientific">Flavobacterium zubiriense</name>
    <dbReference type="NCBI Taxonomy" id="3138075"/>
    <lineage>
        <taxon>Bacteria</taxon>
        <taxon>Pseudomonadati</taxon>
        <taxon>Bacteroidota</taxon>
        <taxon>Flavobacteriia</taxon>
        <taxon>Flavobacteriales</taxon>
        <taxon>Flavobacteriaceae</taxon>
        <taxon>Flavobacterium</taxon>
    </lineage>
</organism>
<comment type="caution">
    <text evidence="1">The sequence shown here is derived from an EMBL/GenBank/DDBJ whole genome shotgun (WGS) entry which is preliminary data.</text>
</comment>
<proteinExistence type="predicted"/>
<dbReference type="EMBL" id="JBCFQL010000006">
    <property type="protein sequence ID" value="MFA9191119.1"/>
    <property type="molecule type" value="Genomic_DNA"/>
</dbReference>
<protein>
    <submittedName>
        <fullName evidence="1">Uncharacterized protein</fullName>
    </submittedName>
</protein>
<dbReference type="RefSeq" id="WP_373406112.1">
    <property type="nucleotide sequence ID" value="NZ_JBCFQL010000006.1"/>
</dbReference>